<accession>F5YI48</accession>
<dbReference type="GO" id="GO:0046872">
    <property type="term" value="F:metal ion binding"/>
    <property type="evidence" value="ECO:0007669"/>
    <property type="project" value="UniProtKB-KW"/>
</dbReference>
<keyword evidence="6" id="KW-0547">Nucleotide-binding</keyword>
<dbReference type="GO" id="GO:0016779">
    <property type="term" value="F:nucleotidyltransferase activity"/>
    <property type="evidence" value="ECO:0007669"/>
    <property type="project" value="UniProtKB-KW"/>
</dbReference>
<dbReference type="PANTHER" id="PTHR33571">
    <property type="entry name" value="SSL8005 PROTEIN"/>
    <property type="match status" value="1"/>
</dbReference>
<dbReference type="EMBL" id="CP001843">
    <property type="protein sequence ID" value="AEF84136.1"/>
    <property type="molecule type" value="Genomic_DNA"/>
</dbReference>
<evidence type="ECO:0000256" key="3">
    <source>
        <dbReference type="ARBA" id="ARBA00022679"/>
    </source>
</evidence>
<keyword evidence="8" id="KW-0460">Magnesium</keyword>
<dbReference type="HOGENOM" id="CLU_130257_4_1_12"/>
<keyword evidence="12" id="KW-1185">Reference proteome</keyword>
<dbReference type="AlphaFoldDB" id="F5YI48"/>
<keyword evidence="7" id="KW-0067">ATP-binding</keyword>
<evidence type="ECO:0000256" key="7">
    <source>
        <dbReference type="ARBA" id="ARBA00022840"/>
    </source>
</evidence>
<keyword evidence="3 11" id="KW-0808">Transferase</keyword>
<evidence type="ECO:0000256" key="6">
    <source>
        <dbReference type="ARBA" id="ARBA00022741"/>
    </source>
</evidence>
<evidence type="ECO:0000256" key="9">
    <source>
        <dbReference type="ARBA" id="ARBA00038276"/>
    </source>
</evidence>
<dbReference type="CDD" id="cd05403">
    <property type="entry name" value="NT_KNTase_like"/>
    <property type="match status" value="1"/>
</dbReference>
<reference evidence="11 12" key="2">
    <citation type="journal article" date="2011" name="ISME J.">
        <title>RNA-seq reveals cooperative metabolic interactions between two termite-gut spirochete species in co-culture.</title>
        <authorList>
            <person name="Rosenthal A.Z."/>
            <person name="Matson E.G."/>
            <person name="Eldar A."/>
            <person name="Leadbetter J.R."/>
        </authorList>
    </citation>
    <scope>NUCLEOTIDE SEQUENCE [LARGE SCALE GENOMIC DNA]</scope>
    <source>
        <strain evidence="12">ATCC BAA-887 / DSM 12427 / ZAS-2</strain>
    </source>
</reference>
<dbReference type="PANTHER" id="PTHR33571:SF12">
    <property type="entry name" value="BSL3053 PROTEIN"/>
    <property type="match status" value="1"/>
</dbReference>
<dbReference type="InterPro" id="IPR043519">
    <property type="entry name" value="NT_sf"/>
</dbReference>
<reference evidence="12" key="1">
    <citation type="submission" date="2009-12" db="EMBL/GenBank/DDBJ databases">
        <title>Complete sequence of Treponema primitia strain ZAS-2.</title>
        <authorList>
            <person name="Tetu S.G."/>
            <person name="Matson E."/>
            <person name="Ren Q."/>
            <person name="Seshadri R."/>
            <person name="Elbourne L."/>
            <person name="Hassan K.A."/>
            <person name="Durkin A."/>
            <person name="Radune D."/>
            <person name="Mohamoud Y."/>
            <person name="Shay R."/>
            <person name="Jin S."/>
            <person name="Zhang X."/>
            <person name="Lucey K."/>
            <person name="Ballor N.R."/>
            <person name="Ottesen E."/>
            <person name="Rosenthal R."/>
            <person name="Allen A."/>
            <person name="Leadbetter J.R."/>
            <person name="Paulsen I.T."/>
        </authorList>
    </citation>
    <scope>NUCLEOTIDE SEQUENCE [LARGE SCALE GENOMIC DNA]</scope>
    <source>
        <strain evidence="12">ATCC BAA-887 / DSM 12427 / ZAS-2</strain>
    </source>
</reference>
<evidence type="ECO:0000259" key="10">
    <source>
        <dbReference type="Pfam" id="PF01909"/>
    </source>
</evidence>
<organism evidence="11 12">
    <name type="scientific">Treponema primitia (strain ATCC BAA-887 / DSM 12427 / ZAS-2)</name>
    <dbReference type="NCBI Taxonomy" id="545694"/>
    <lineage>
        <taxon>Bacteria</taxon>
        <taxon>Pseudomonadati</taxon>
        <taxon>Spirochaetota</taxon>
        <taxon>Spirochaetia</taxon>
        <taxon>Spirochaetales</taxon>
        <taxon>Treponemataceae</taxon>
        <taxon>Treponema</taxon>
    </lineage>
</organism>
<protein>
    <submittedName>
        <fullName evidence="11">Nucleotidyltransferase family protein</fullName>
    </submittedName>
</protein>
<dbReference type="InterPro" id="IPR052038">
    <property type="entry name" value="Type-VII_TA_antitoxin"/>
</dbReference>
<evidence type="ECO:0000256" key="2">
    <source>
        <dbReference type="ARBA" id="ARBA00022649"/>
    </source>
</evidence>
<dbReference type="SUPFAM" id="SSF81301">
    <property type="entry name" value="Nucleotidyltransferase"/>
    <property type="match status" value="1"/>
</dbReference>
<dbReference type="Pfam" id="PF01909">
    <property type="entry name" value="NTP_transf_2"/>
    <property type="match status" value="1"/>
</dbReference>
<dbReference type="GO" id="GO:0005524">
    <property type="term" value="F:ATP binding"/>
    <property type="evidence" value="ECO:0007669"/>
    <property type="project" value="UniProtKB-KW"/>
</dbReference>
<dbReference type="Gene3D" id="3.30.460.10">
    <property type="entry name" value="Beta Polymerase, domain 2"/>
    <property type="match status" value="1"/>
</dbReference>
<proteinExistence type="inferred from homology"/>
<keyword evidence="5" id="KW-0479">Metal-binding</keyword>
<evidence type="ECO:0000256" key="5">
    <source>
        <dbReference type="ARBA" id="ARBA00022723"/>
    </source>
</evidence>
<feature type="domain" description="Polymerase nucleotidyl transferase" evidence="10">
    <location>
        <begin position="20"/>
        <end position="103"/>
    </location>
</feature>
<evidence type="ECO:0000313" key="12">
    <source>
        <dbReference type="Proteomes" id="UP000009223"/>
    </source>
</evidence>
<dbReference type="KEGG" id="tpi:TREPR_0952"/>
<comment type="cofactor">
    <cofactor evidence="1">
        <name>Mg(2+)</name>
        <dbReference type="ChEBI" id="CHEBI:18420"/>
    </cofactor>
</comment>
<evidence type="ECO:0000256" key="8">
    <source>
        <dbReference type="ARBA" id="ARBA00022842"/>
    </source>
</evidence>
<comment type="similarity">
    <text evidence="9">Belongs to the MntA antitoxin family.</text>
</comment>
<dbReference type="STRING" id="545694.TREPR_0952"/>
<dbReference type="RefSeq" id="WP_015709107.1">
    <property type="nucleotide sequence ID" value="NC_015578.1"/>
</dbReference>
<dbReference type="InterPro" id="IPR002934">
    <property type="entry name" value="Polymerase_NTP_transf_dom"/>
</dbReference>
<sequence length="107" mass="12311">MDTIEKLQKNGISLDYNDIAAICKKYFIIELSIFGSSLRDDFNSDSDIDILVSFNTNSGINLFDIMDLEKEFSQLLKREVDIVEKESLKNPIRKNRILSSREIIYAA</sequence>
<evidence type="ECO:0000256" key="4">
    <source>
        <dbReference type="ARBA" id="ARBA00022695"/>
    </source>
</evidence>
<keyword evidence="2" id="KW-1277">Toxin-antitoxin system</keyword>
<evidence type="ECO:0000313" key="11">
    <source>
        <dbReference type="EMBL" id="AEF84136.1"/>
    </source>
</evidence>
<dbReference type="Proteomes" id="UP000009223">
    <property type="component" value="Chromosome"/>
</dbReference>
<name>F5YI48_TREPZ</name>
<dbReference type="OrthoDB" id="90159at2"/>
<gene>
    <name evidence="11" type="ordered locus">TREPR_0952</name>
</gene>
<keyword evidence="4" id="KW-0548">Nucleotidyltransferase</keyword>
<dbReference type="eggNOG" id="COG1669">
    <property type="taxonomic scope" value="Bacteria"/>
</dbReference>
<evidence type="ECO:0000256" key="1">
    <source>
        <dbReference type="ARBA" id="ARBA00001946"/>
    </source>
</evidence>